<gene>
    <name evidence="1" type="ORF">EZS27_024190</name>
</gene>
<comment type="caution">
    <text evidence="1">The sequence shown here is derived from an EMBL/GenBank/DDBJ whole genome shotgun (WGS) entry which is preliminary data.</text>
</comment>
<dbReference type="EMBL" id="SNRY01002110">
    <property type="protein sequence ID" value="KAA6326750.1"/>
    <property type="molecule type" value="Genomic_DNA"/>
</dbReference>
<organism evidence="1">
    <name type="scientific">termite gut metagenome</name>
    <dbReference type="NCBI Taxonomy" id="433724"/>
    <lineage>
        <taxon>unclassified sequences</taxon>
        <taxon>metagenomes</taxon>
        <taxon>organismal metagenomes</taxon>
    </lineage>
</organism>
<dbReference type="InterPro" id="IPR025624">
    <property type="entry name" value="PcfK"/>
</dbReference>
<evidence type="ECO:0000313" key="1">
    <source>
        <dbReference type="EMBL" id="KAA6326750.1"/>
    </source>
</evidence>
<name>A0A5J4R0L5_9ZZZZ</name>
<reference evidence="1" key="1">
    <citation type="submission" date="2019-03" db="EMBL/GenBank/DDBJ databases">
        <title>Single cell metagenomics reveals metabolic interactions within the superorganism composed of flagellate Streblomastix strix and complex community of Bacteroidetes bacteria on its surface.</title>
        <authorList>
            <person name="Treitli S.C."/>
            <person name="Kolisko M."/>
            <person name="Husnik F."/>
            <person name="Keeling P."/>
            <person name="Hampl V."/>
        </authorList>
    </citation>
    <scope>NUCLEOTIDE SEQUENCE</scope>
    <source>
        <strain evidence="1">STM</strain>
    </source>
</reference>
<sequence length="79" mass="9032">MKATDNFKATIEAYLDQRAESDILFSFKYSAPGKNMDDCCLCVAIHNIHSTVAKSLEECRKWRDEWLAKKQEETNTGGE</sequence>
<dbReference type="AlphaFoldDB" id="A0A5J4R0L5"/>
<protein>
    <submittedName>
        <fullName evidence="1">Uncharacterized protein</fullName>
    </submittedName>
</protein>
<proteinExistence type="predicted"/>
<dbReference type="Pfam" id="PF14058">
    <property type="entry name" value="PcfK"/>
    <property type="match status" value="1"/>
</dbReference>
<accession>A0A5J4R0L5</accession>